<dbReference type="InterPro" id="IPR001647">
    <property type="entry name" value="HTH_TetR"/>
</dbReference>
<dbReference type="Pfam" id="PF00440">
    <property type="entry name" value="TetR_N"/>
    <property type="match status" value="1"/>
</dbReference>
<evidence type="ECO:0000313" key="5">
    <source>
        <dbReference type="Proteomes" id="UP001139384"/>
    </source>
</evidence>
<sequence length="209" mass="22806">MSAAGLVFEEKGYEGAAINEIIEVAGTTKGGFYFHFPEGRRELAAAILDSTLTMDGLQPQALKLQEVVDTGAILAYRITQEASLRAALRLSLHKNARDTYGTPWPKWVAINTTQLTEAQQRGEVRAGVSPSDQAYQIAGAWSGLVLVSEAVDGHFRNVEERVAQMYRNLLGSIAHPATLPEIDFSADRGCRLYTAFLDREKPSPPSNIA</sequence>
<keyword evidence="5" id="KW-1185">Reference proteome</keyword>
<dbReference type="Gene3D" id="1.10.357.10">
    <property type="entry name" value="Tetracycline Repressor, domain 2"/>
    <property type="match status" value="1"/>
</dbReference>
<dbReference type="SUPFAM" id="SSF48498">
    <property type="entry name" value="Tetracyclin repressor-like, C-terminal domain"/>
    <property type="match status" value="1"/>
</dbReference>
<gene>
    <name evidence="4" type="ORF">L0P92_07330</name>
</gene>
<accession>A0A9X1PUI7</accession>
<evidence type="ECO:0000313" key="4">
    <source>
        <dbReference type="EMBL" id="MCF1593378.1"/>
    </source>
</evidence>
<dbReference type="EMBL" id="JAKEIP010000017">
    <property type="protein sequence ID" value="MCF1593378.1"/>
    <property type="molecule type" value="Genomic_DNA"/>
</dbReference>
<dbReference type="InterPro" id="IPR036271">
    <property type="entry name" value="Tet_transcr_reg_TetR-rel_C_sf"/>
</dbReference>
<evidence type="ECO:0000259" key="3">
    <source>
        <dbReference type="PROSITE" id="PS50977"/>
    </source>
</evidence>
<comment type="caution">
    <text evidence="4">The sequence shown here is derived from an EMBL/GenBank/DDBJ whole genome shotgun (WGS) entry which is preliminary data.</text>
</comment>
<dbReference type="PROSITE" id="PS50977">
    <property type="entry name" value="HTH_TETR_2"/>
    <property type="match status" value="1"/>
</dbReference>
<keyword evidence="1 2" id="KW-0238">DNA-binding</keyword>
<evidence type="ECO:0000256" key="1">
    <source>
        <dbReference type="ARBA" id="ARBA00023125"/>
    </source>
</evidence>
<evidence type="ECO:0000256" key="2">
    <source>
        <dbReference type="PROSITE-ProRule" id="PRU00335"/>
    </source>
</evidence>
<feature type="domain" description="HTH tetR-type" evidence="3">
    <location>
        <begin position="1"/>
        <end position="54"/>
    </location>
</feature>
<dbReference type="InterPro" id="IPR009057">
    <property type="entry name" value="Homeodomain-like_sf"/>
</dbReference>
<dbReference type="AlphaFoldDB" id="A0A9X1PUI7"/>
<name>A0A9X1PUI7_STRM4</name>
<dbReference type="Proteomes" id="UP001139384">
    <property type="component" value="Unassembled WGS sequence"/>
</dbReference>
<feature type="DNA-binding region" description="H-T-H motif" evidence="2">
    <location>
        <begin position="17"/>
        <end position="36"/>
    </location>
</feature>
<reference evidence="4" key="1">
    <citation type="submission" date="2022-01" db="EMBL/GenBank/DDBJ databases">
        <title>Draft Genome Sequences of Seven Type Strains of the Genus Streptomyces.</title>
        <authorList>
            <person name="Aziz S."/>
            <person name="Coretto E."/>
            <person name="Chronakova A."/>
            <person name="Sproer C."/>
            <person name="Huber K."/>
            <person name="Nouioui I."/>
            <person name="Gross H."/>
        </authorList>
    </citation>
    <scope>NUCLEOTIDE SEQUENCE</scope>
    <source>
        <strain evidence="4">DSM 103493</strain>
    </source>
</reference>
<dbReference type="SUPFAM" id="SSF46689">
    <property type="entry name" value="Homeodomain-like"/>
    <property type="match status" value="1"/>
</dbReference>
<proteinExistence type="predicted"/>
<dbReference type="RefSeq" id="WP_234761699.1">
    <property type="nucleotide sequence ID" value="NZ_JAKEIP010000017.1"/>
</dbReference>
<organism evidence="4 5">
    <name type="scientific">Streptomyces muensis</name>
    <dbReference type="NCBI Taxonomy" id="1077944"/>
    <lineage>
        <taxon>Bacteria</taxon>
        <taxon>Bacillati</taxon>
        <taxon>Actinomycetota</taxon>
        <taxon>Actinomycetes</taxon>
        <taxon>Kitasatosporales</taxon>
        <taxon>Streptomycetaceae</taxon>
        <taxon>Streptomyces</taxon>
    </lineage>
</organism>
<dbReference type="GO" id="GO:0003677">
    <property type="term" value="F:DNA binding"/>
    <property type="evidence" value="ECO:0007669"/>
    <property type="project" value="UniProtKB-UniRule"/>
</dbReference>
<protein>
    <submittedName>
        <fullName evidence="4">TetR/AcrR family transcriptional regulator</fullName>
    </submittedName>
</protein>